<evidence type="ECO:0000313" key="2">
    <source>
        <dbReference type="EMBL" id="ALN81538.1"/>
    </source>
</evidence>
<proteinExistence type="predicted"/>
<dbReference type="Proteomes" id="UP000060787">
    <property type="component" value="Chromosome"/>
</dbReference>
<sequence length="168" mass="17888">MNHNAYRLAIASLIVAACLLAACERQDAAPQGRAAAPSPAAVPRKDNTVMAVSTSPAVSITGVELGSAPMRPQDLPKRQKTFTTGDTVVVTIKTATRDPQARVPGRLKVRWIDPAGKVFNEEAKPVTFNGAGVDDFRVAEPMGWKSGSYRVEVSLDGGPVVQEGFFVR</sequence>
<name>A0A0S2FD92_LYSAN</name>
<dbReference type="EMBL" id="CP011129">
    <property type="protein sequence ID" value="ALN81538.1"/>
    <property type="molecule type" value="Genomic_DNA"/>
</dbReference>
<evidence type="ECO:0000313" key="3">
    <source>
        <dbReference type="Proteomes" id="UP000060787"/>
    </source>
</evidence>
<dbReference type="PROSITE" id="PS51257">
    <property type="entry name" value="PROKAR_LIPOPROTEIN"/>
    <property type="match status" value="1"/>
</dbReference>
<dbReference type="AlphaFoldDB" id="A0A0S2FD92"/>
<keyword evidence="1" id="KW-0732">Signal</keyword>
<dbReference type="PATRIC" id="fig|84531.8.peg.3429"/>
<feature type="signal peptide" evidence="1">
    <location>
        <begin position="1"/>
        <end position="21"/>
    </location>
</feature>
<reference evidence="2 3" key="1">
    <citation type="journal article" date="2015" name="BMC Genomics">
        <title>Comparative genomics and metabolic profiling of the genus Lysobacter.</title>
        <authorList>
            <person name="de Bruijn I."/>
            <person name="Cheng X."/>
            <person name="de Jager V."/>
            <person name="Exposito R.G."/>
            <person name="Watrous J."/>
            <person name="Patel N."/>
            <person name="Postma J."/>
            <person name="Dorrestein P.C."/>
            <person name="Kobayashi D."/>
            <person name="Raaijmakers J.M."/>
        </authorList>
    </citation>
    <scope>NUCLEOTIDE SEQUENCE [LARGE SCALE GENOMIC DNA]</scope>
    <source>
        <strain evidence="2 3">76</strain>
    </source>
</reference>
<gene>
    <name evidence="2" type="ORF">LA76x_3412</name>
</gene>
<dbReference type="KEGG" id="lab:LA76x_3412"/>
<keyword evidence="3" id="KW-1185">Reference proteome</keyword>
<accession>A0A0S2FD92</accession>
<feature type="chain" id="PRO_5006597104" evidence="1">
    <location>
        <begin position="22"/>
        <end position="168"/>
    </location>
</feature>
<protein>
    <submittedName>
        <fullName evidence="2">Uncharacterized protein</fullName>
    </submittedName>
</protein>
<evidence type="ECO:0000256" key="1">
    <source>
        <dbReference type="SAM" id="SignalP"/>
    </source>
</evidence>
<organism evidence="2 3">
    <name type="scientific">Lysobacter antibioticus</name>
    <dbReference type="NCBI Taxonomy" id="84531"/>
    <lineage>
        <taxon>Bacteria</taxon>
        <taxon>Pseudomonadati</taxon>
        <taxon>Pseudomonadota</taxon>
        <taxon>Gammaproteobacteria</taxon>
        <taxon>Lysobacterales</taxon>
        <taxon>Lysobacteraceae</taxon>
        <taxon>Lysobacter</taxon>
    </lineage>
</organism>
<dbReference type="RefSeq" id="WP_057918557.1">
    <property type="nucleotide sequence ID" value="NZ_CP011129.1"/>
</dbReference>